<reference evidence="6 7" key="1">
    <citation type="submission" date="2016-01" db="EMBL/GenBank/DDBJ databases">
        <title>Genome sequencing of Roseivirga spongicola UST030701-084.</title>
        <authorList>
            <person name="Selvaratnam C."/>
            <person name="Thevarajoo S."/>
            <person name="Goh K.M."/>
            <person name="Ee R."/>
            <person name="Chan K.-G."/>
            <person name="Chong C.S."/>
        </authorList>
    </citation>
    <scope>NUCLEOTIDE SEQUENCE [LARGE SCALE GENOMIC DNA]</scope>
    <source>
        <strain evidence="6 7">UST030701-084</strain>
    </source>
</reference>
<evidence type="ECO:0000256" key="3">
    <source>
        <dbReference type="ARBA" id="ARBA00022989"/>
    </source>
</evidence>
<feature type="transmembrane region" description="Helical" evidence="5">
    <location>
        <begin position="32"/>
        <end position="54"/>
    </location>
</feature>
<feature type="transmembrane region" description="Helical" evidence="5">
    <location>
        <begin position="199"/>
        <end position="218"/>
    </location>
</feature>
<evidence type="ECO:0008006" key="8">
    <source>
        <dbReference type="Google" id="ProtNLM"/>
    </source>
</evidence>
<dbReference type="Pfam" id="PF02535">
    <property type="entry name" value="Zip"/>
    <property type="match status" value="1"/>
</dbReference>
<dbReference type="PANTHER" id="PTHR11040:SF44">
    <property type="entry name" value="PROTEIN ZNTC-RELATED"/>
    <property type="match status" value="1"/>
</dbReference>
<accession>A0A150XG06</accession>
<protein>
    <recommendedName>
        <fullName evidence="8">Zinc permease</fullName>
    </recommendedName>
</protein>
<dbReference type="RefSeq" id="WP_068216215.1">
    <property type="nucleotide sequence ID" value="NZ_CP139724.1"/>
</dbReference>
<feature type="transmembrane region" description="Helical" evidence="5">
    <location>
        <begin position="164"/>
        <end position="187"/>
    </location>
</feature>
<dbReference type="AlphaFoldDB" id="A0A150XG06"/>
<comment type="subcellular location">
    <subcellularLocation>
        <location evidence="1">Membrane</location>
        <topology evidence="1">Multi-pass membrane protein</topology>
    </subcellularLocation>
</comment>
<gene>
    <name evidence="6" type="ORF">AWW68_02425</name>
</gene>
<feature type="transmembrane region" description="Helical" evidence="5">
    <location>
        <begin position="137"/>
        <end position="158"/>
    </location>
</feature>
<evidence type="ECO:0000313" key="6">
    <source>
        <dbReference type="EMBL" id="KYG77648.1"/>
    </source>
</evidence>
<keyword evidence="3 5" id="KW-1133">Transmembrane helix</keyword>
<feature type="transmembrane region" description="Helical" evidence="5">
    <location>
        <begin position="61"/>
        <end position="77"/>
    </location>
</feature>
<dbReference type="STRING" id="333140.AWW68_02425"/>
<dbReference type="InterPro" id="IPR003689">
    <property type="entry name" value="ZIP"/>
</dbReference>
<dbReference type="OrthoDB" id="654481at2"/>
<evidence type="ECO:0000256" key="5">
    <source>
        <dbReference type="SAM" id="Phobius"/>
    </source>
</evidence>
<keyword evidence="2 5" id="KW-0812">Transmembrane</keyword>
<feature type="transmembrane region" description="Helical" evidence="5">
    <location>
        <begin position="97"/>
        <end position="116"/>
    </location>
</feature>
<dbReference type="EMBL" id="LRPC01000001">
    <property type="protein sequence ID" value="KYG77648.1"/>
    <property type="molecule type" value="Genomic_DNA"/>
</dbReference>
<evidence type="ECO:0000313" key="7">
    <source>
        <dbReference type="Proteomes" id="UP000075606"/>
    </source>
</evidence>
<evidence type="ECO:0000256" key="4">
    <source>
        <dbReference type="ARBA" id="ARBA00023136"/>
    </source>
</evidence>
<keyword evidence="7" id="KW-1185">Reference proteome</keyword>
<evidence type="ECO:0000256" key="2">
    <source>
        <dbReference type="ARBA" id="ARBA00022692"/>
    </source>
</evidence>
<organism evidence="6 7">
    <name type="scientific">Roseivirga spongicola</name>
    <dbReference type="NCBI Taxonomy" id="333140"/>
    <lineage>
        <taxon>Bacteria</taxon>
        <taxon>Pseudomonadati</taxon>
        <taxon>Bacteroidota</taxon>
        <taxon>Cytophagia</taxon>
        <taxon>Cytophagales</taxon>
        <taxon>Roseivirgaceae</taxon>
        <taxon>Roseivirga</taxon>
    </lineage>
</organism>
<keyword evidence="4 5" id="KW-0472">Membrane</keyword>
<dbReference type="GO" id="GO:0005385">
    <property type="term" value="F:zinc ion transmembrane transporter activity"/>
    <property type="evidence" value="ECO:0007669"/>
    <property type="project" value="TreeGrafter"/>
</dbReference>
<dbReference type="GO" id="GO:0016020">
    <property type="term" value="C:membrane"/>
    <property type="evidence" value="ECO:0007669"/>
    <property type="project" value="UniProtKB-SubCell"/>
</dbReference>
<sequence length="248" mass="27334">MLIKAILLFLAVALPALVIIKSSGFSTKRLQLFLVFAGAYLFAMTIIHLIPDLFYSKEDPFSLGLYILLGFFLQKIIENFTSGVEHGHVHQHANFSVTYLLIALSLHSFLEGSILTDSLHSHHVTDAEHAQSSSPKILLGIIMHKIPAAIALMALLLYKMSSKAKAYMLILVFALASPLGLFTGEFLSNGHVLPEKYMIIFFAVVAGSFLQISTTIFIETDPNHKLNWQRFGVSVFGAMSAVLAQVLI</sequence>
<comment type="caution">
    <text evidence="6">The sequence shown here is derived from an EMBL/GenBank/DDBJ whole genome shotgun (WGS) entry which is preliminary data.</text>
</comment>
<dbReference type="Proteomes" id="UP000075606">
    <property type="component" value="Unassembled WGS sequence"/>
</dbReference>
<evidence type="ECO:0000256" key="1">
    <source>
        <dbReference type="ARBA" id="ARBA00004141"/>
    </source>
</evidence>
<name>A0A150XG06_9BACT</name>
<dbReference type="PANTHER" id="PTHR11040">
    <property type="entry name" value="ZINC/IRON TRANSPORTER"/>
    <property type="match status" value="1"/>
</dbReference>
<proteinExistence type="predicted"/>